<protein>
    <submittedName>
        <fullName evidence="1">Uncharacterized protein</fullName>
    </submittedName>
</protein>
<gene>
    <name evidence="1" type="ORF">BaRGS_00009510</name>
</gene>
<accession>A0ABD0LIF4</accession>
<evidence type="ECO:0000313" key="1">
    <source>
        <dbReference type="EMBL" id="KAK7499250.1"/>
    </source>
</evidence>
<evidence type="ECO:0000313" key="2">
    <source>
        <dbReference type="Proteomes" id="UP001519460"/>
    </source>
</evidence>
<dbReference type="AlphaFoldDB" id="A0ABD0LIF4"/>
<dbReference type="Proteomes" id="UP001519460">
    <property type="component" value="Unassembled WGS sequence"/>
</dbReference>
<name>A0ABD0LIF4_9CAEN</name>
<organism evidence="1 2">
    <name type="scientific">Batillaria attramentaria</name>
    <dbReference type="NCBI Taxonomy" id="370345"/>
    <lineage>
        <taxon>Eukaryota</taxon>
        <taxon>Metazoa</taxon>
        <taxon>Spiralia</taxon>
        <taxon>Lophotrochozoa</taxon>
        <taxon>Mollusca</taxon>
        <taxon>Gastropoda</taxon>
        <taxon>Caenogastropoda</taxon>
        <taxon>Sorbeoconcha</taxon>
        <taxon>Cerithioidea</taxon>
        <taxon>Batillariidae</taxon>
        <taxon>Batillaria</taxon>
    </lineage>
</organism>
<proteinExistence type="predicted"/>
<reference evidence="1 2" key="1">
    <citation type="journal article" date="2023" name="Sci. Data">
        <title>Genome assembly of the Korean intertidal mud-creeper Batillaria attramentaria.</title>
        <authorList>
            <person name="Patra A.K."/>
            <person name="Ho P.T."/>
            <person name="Jun S."/>
            <person name="Lee S.J."/>
            <person name="Kim Y."/>
            <person name="Won Y.J."/>
        </authorList>
    </citation>
    <scope>NUCLEOTIDE SEQUENCE [LARGE SCALE GENOMIC DNA]</scope>
    <source>
        <strain evidence="1">Wonlab-2016</strain>
    </source>
</reference>
<keyword evidence="2" id="KW-1185">Reference proteome</keyword>
<comment type="caution">
    <text evidence="1">The sequence shown here is derived from an EMBL/GenBank/DDBJ whole genome shotgun (WGS) entry which is preliminary data.</text>
</comment>
<dbReference type="EMBL" id="JACVVK020000045">
    <property type="protein sequence ID" value="KAK7499250.1"/>
    <property type="molecule type" value="Genomic_DNA"/>
</dbReference>
<sequence length="104" mass="11471">MCLSKTTELMTLAKPVFRSNSGKPRFAFKTCLTKKGQMSVHSASFYSADPVHCRKTQCACSAILLSYPVELAAIKQTRSVAMFSSCSVVSPLQYPEKRPKTICN</sequence>